<comment type="caution">
    <text evidence="4">The sequence shown here is derived from an EMBL/GenBank/DDBJ whole genome shotgun (WGS) entry which is preliminary data.</text>
</comment>
<keyword evidence="2" id="KW-0175">Coiled coil</keyword>
<name>A0ABS6G4H3_9FIRM</name>
<feature type="coiled-coil region" evidence="2">
    <location>
        <begin position="35"/>
        <end position="69"/>
    </location>
</feature>
<proteinExistence type="inferred from homology"/>
<gene>
    <name evidence="4" type="ORF">KQI88_07510</name>
</gene>
<evidence type="ECO:0000256" key="3">
    <source>
        <dbReference type="SAM" id="Phobius"/>
    </source>
</evidence>
<dbReference type="PANTHER" id="PTHR37313">
    <property type="entry name" value="UPF0749 PROTEIN RV1825"/>
    <property type="match status" value="1"/>
</dbReference>
<organism evidence="4 5">
    <name type="scientific">Alkaliphilus flagellatus</name>
    <dbReference type="NCBI Taxonomy" id="2841507"/>
    <lineage>
        <taxon>Bacteria</taxon>
        <taxon>Bacillati</taxon>
        <taxon>Bacillota</taxon>
        <taxon>Clostridia</taxon>
        <taxon>Peptostreptococcales</taxon>
        <taxon>Natronincolaceae</taxon>
        <taxon>Alkaliphilus</taxon>
    </lineage>
</organism>
<reference evidence="4 5" key="1">
    <citation type="submission" date="2021-06" db="EMBL/GenBank/DDBJ databases">
        <authorList>
            <person name="Sun Q."/>
            <person name="Li D."/>
        </authorList>
    </citation>
    <scope>NUCLEOTIDE SEQUENCE [LARGE SCALE GENOMIC DNA]</scope>
    <source>
        <strain evidence="4 5">MSJ-5</strain>
    </source>
</reference>
<accession>A0ABS6G4H3</accession>
<evidence type="ECO:0000313" key="5">
    <source>
        <dbReference type="Proteomes" id="UP000779508"/>
    </source>
</evidence>
<dbReference type="RefSeq" id="WP_216415850.1">
    <property type="nucleotide sequence ID" value="NZ_JAHLQK010000002.1"/>
</dbReference>
<evidence type="ECO:0000256" key="2">
    <source>
        <dbReference type="SAM" id="Coils"/>
    </source>
</evidence>
<keyword evidence="3" id="KW-0472">Membrane</keyword>
<keyword evidence="3" id="KW-1133">Transmembrane helix</keyword>
<dbReference type="PANTHER" id="PTHR37313:SF2">
    <property type="entry name" value="UPF0749 PROTEIN YLXX"/>
    <property type="match status" value="1"/>
</dbReference>
<evidence type="ECO:0000256" key="1">
    <source>
        <dbReference type="ARBA" id="ARBA00009108"/>
    </source>
</evidence>
<evidence type="ECO:0000313" key="4">
    <source>
        <dbReference type="EMBL" id="MBU5676261.1"/>
    </source>
</evidence>
<keyword evidence="5" id="KW-1185">Reference proteome</keyword>
<dbReference type="InterPro" id="IPR010273">
    <property type="entry name" value="DUF881"/>
</dbReference>
<dbReference type="Pfam" id="PF05949">
    <property type="entry name" value="DUF881"/>
    <property type="match status" value="1"/>
</dbReference>
<sequence length="239" mass="27137">MINYKRGLYLSICGLAIGMLISIQYTTVKALTDKSLLTSQKAQQLLKELEDLKEEKKELHDIVIKLDNEISKYEEIELADSAMMKMLQEDLSKFRIISGQKSVEGLGVSITIFEPDKEDRYTIKEHGEEIIAMLLFLINTLNISGAEAISINGQRYTALTEINYREGGLFVNSSLIISPIEILAVGDSDILKNALTLPFGFMWEIEKEGYFKADIKKQNKLVVPRYNKSINYKYAKPIL</sequence>
<keyword evidence="3" id="KW-0812">Transmembrane</keyword>
<comment type="similarity">
    <text evidence="1">Belongs to the UPF0749 family.</text>
</comment>
<dbReference type="EMBL" id="JAHLQK010000002">
    <property type="protein sequence ID" value="MBU5676261.1"/>
    <property type="molecule type" value="Genomic_DNA"/>
</dbReference>
<feature type="transmembrane region" description="Helical" evidence="3">
    <location>
        <begin position="7"/>
        <end position="25"/>
    </location>
</feature>
<protein>
    <submittedName>
        <fullName evidence="4">DUF881 domain-containing protein</fullName>
    </submittedName>
</protein>
<dbReference type="Proteomes" id="UP000779508">
    <property type="component" value="Unassembled WGS sequence"/>
</dbReference>